<dbReference type="Proteomes" id="UP001054945">
    <property type="component" value="Unassembled WGS sequence"/>
</dbReference>
<accession>A0AAV4TQM6</accession>
<sequence>NSIPFVRPDFDRAGFRLTQKGVGMSING</sequence>
<feature type="non-terminal residue" evidence="1">
    <location>
        <position position="1"/>
    </location>
</feature>
<name>A0AAV4TQM6_CAEEX</name>
<keyword evidence="2" id="KW-1185">Reference proteome</keyword>
<dbReference type="EMBL" id="BPLR01011753">
    <property type="protein sequence ID" value="GIY48810.1"/>
    <property type="molecule type" value="Genomic_DNA"/>
</dbReference>
<gene>
    <name evidence="1" type="ORF">CEXT_169871</name>
</gene>
<evidence type="ECO:0000313" key="1">
    <source>
        <dbReference type="EMBL" id="GIY48810.1"/>
    </source>
</evidence>
<organism evidence="1 2">
    <name type="scientific">Caerostris extrusa</name>
    <name type="common">Bark spider</name>
    <name type="synonym">Caerostris bankana</name>
    <dbReference type="NCBI Taxonomy" id="172846"/>
    <lineage>
        <taxon>Eukaryota</taxon>
        <taxon>Metazoa</taxon>
        <taxon>Ecdysozoa</taxon>
        <taxon>Arthropoda</taxon>
        <taxon>Chelicerata</taxon>
        <taxon>Arachnida</taxon>
        <taxon>Araneae</taxon>
        <taxon>Araneomorphae</taxon>
        <taxon>Entelegynae</taxon>
        <taxon>Araneoidea</taxon>
        <taxon>Araneidae</taxon>
        <taxon>Caerostris</taxon>
    </lineage>
</organism>
<dbReference type="AlphaFoldDB" id="A0AAV4TQM6"/>
<proteinExistence type="predicted"/>
<reference evidence="1 2" key="1">
    <citation type="submission" date="2021-06" db="EMBL/GenBank/DDBJ databases">
        <title>Caerostris extrusa draft genome.</title>
        <authorList>
            <person name="Kono N."/>
            <person name="Arakawa K."/>
        </authorList>
    </citation>
    <scope>NUCLEOTIDE SEQUENCE [LARGE SCALE GENOMIC DNA]</scope>
</reference>
<protein>
    <submittedName>
        <fullName evidence="1">Uncharacterized protein</fullName>
    </submittedName>
</protein>
<comment type="caution">
    <text evidence="1">The sequence shown here is derived from an EMBL/GenBank/DDBJ whole genome shotgun (WGS) entry which is preliminary data.</text>
</comment>
<evidence type="ECO:0000313" key="2">
    <source>
        <dbReference type="Proteomes" id="UP001054945"/>
    </source>
</evidence>